<dbReference type="Gene3D" id="1.10.10.10">
    <property type="entry name" value="Winged helix-like DNA-binding domain superfamily/Winged helix DNA-binding domain"/>
    <property type="match status" value="1"/>
</dbReference>
<evidence type="ECO:0000313" key="3">
    <source>
        <dbReference type="Proteomes" id="UP000544110"/>
    </source>
</evidence>
<proteinExistence type="predicted"/>
<gene>
    <name evidence="2" type="ORF">BJ989_000855</name>
</gene>
<dbReference type="GO" id="GO:0003677">
    <property type="term" value="F:DNA binding"/>
    <property type="evidence" value="ECO:0007669"/>
    <property type="project" value="UniProtKB-KW"/>
</dbReference>
<dbReference type="EMBL" id="JACCAC010000001">
    <property type="protein sequence ID" value="NYG54551.1"/>
    <property type="molecule type" value="Genomic_DNA"/>
</dbReference>
<evidence type="ECO:0000313" key="2">
    <source>
        <dbReference type="EMBL" id="NYG54551.1"/>
    </source>
</evidence>
<keyword evidence="3" id="KW-1185">Reference proteome</keyword>
<dbReference type="RefSeq" id="WP_179517152.1">
    <property type="nucleotide sequence ID" value="NZ_JACCAC010000001.1"/>
</dbReference>
<reference evidence="2 3" key="1">
    <citation type="submission" date="2020-07" db="EMBL/GenBank/DDBJ databases">
        <title>Sequencing the genomes of 1000 actinobacteria strains.</title>
        <authorList>
            <person name="Klenk H.-P."/>
        </authorList>
    </citation>
    <scope>NUCLEOTIDE SEQUENCE [LARGE SCALE GENOMIC DNA]</scope>
    <source>
        <strain evidence="2 3">DSM 24552</strain>
    </source>
</reference>
<accession>A0A7Y9ULP8</accession>
<dbReference type="InterPro" id="IPR036388">
    <property type="entry name" value="WH-like_DNA-bd_sf"/>
</dbReference>
<dbReference type="AlphaFoldDB" id="A0A7Y9ULP8"/>
<dbReference type="SMART" id="SM00421">
    <property type="entry name" value="HTH_LUXR"/>
    <property type="match status" value="1"/>
</dbReference>
<name>A0A7Y9ULP8_9ACTN</name>
<comment type="caution">
    <text evidence="2">The sequence shown here is derived from an EMBL/GenBank/DDBJ whole genome shotgun (WGS) entry which is preliminary data.</text>
</comment>
<keyword evidence="2" id="KW-0238">DNA-binding</keyword>
<dbReference type="InterPro" id="IPR000792">
    <property type="entry name" value="Tscrpt_reg_LuxR_C"/>
</dbReference>
<sequence>MPPRPQPVSALTALGFSAAIDRLYQRLQGQSGRELVSVAASLGSTPEEVVEELAPLVEHGIVRFEDDRVHVLDPLGAVAVVLQQHAEATARVRQGLDLVAGALPFVAALGAKPAPGQVHGVEPIDGEVSSGGQPVALLTDLIMRGKGELMWLRPDAWRLPREDLMAEVVRQVVRSGRRSRAIYPARALTEAPHTLRHRAEAGEEIRVVPELPSRMFVIGTTHLILPEPLGMSDEPRTLTRQRGLVELGTWLFETLWERAATVPELDRGQARPDLRRSLLQLLAAGQQDEQIARTLGVSLRTVRRRIAGLMSDVGADTRLQLGVEAVRRGWL</sequence>
<evidence type="ECO:0000259" key="1">
    <source>
        <dbReference type="SMART" id="SM00421"/>
    </source>
</evidence>
<organism evidence="2 3">
    <name type="scientific">Nocardioides perillae</name>
    <dbReference type="NCBI Taxonomy" id="1119534"/>
    <lineage>
        <taxon>Bacteria</taxon>
        <taxon>Bacillati</taxon>
        <taxon>Actinomycetota</taxon>
        <taxon>Actinomycetes</taxon>
        <taxon>Propionibacteriales</taxon>
        <taxon>Nocardioidaceae</taxon>
        <taxon>Nocardioides</taxon>
    </lineage>
</organism>
<dbReference type="InterPro" id="IPR016032">
    <property type="entry name" value="Sig_transdc_resp-reg_C-effctor"/>
</dbReference>
<dbReference type="Proteomes" id="UP000544110">
    <property type="component" value="Unassembled WGS sequence"/>
</dbReference>
<dbReference type="GO" id="GO:0006355">
    <property type="term" value="P:regulation of DNA-templated transcription"/>
    <property type="evidence" value="ECO:0007669"/>
    <property type="project" value="InterPro"/>
</dbReference>
<dbReference type="SUPFAM" id="SSF46894">
    <property type="entry name" value="C-terminal effector domain of the bipartite response regulators"/>
    <property type="match status" value="1"/>
</dbReference>
<protein>
    <submittedName>
        <fullName evidence="2">DNA-binding CsgD family transcriptional regulator</fullName>
    </submittedName>
</protein>
<feature type="domain" description="HTH luxR-type" evidence="1">
    <location>
        <begin position="276"/>
        <end position="325"/>
    </location>
</feature>
<dbReference type="Pfam" id="PF13384">
    <property type="entry name" value="HTH_23"/>
    <property type="match status" value="1"/>
</dbReference>